<feature type="signal peptide" evidence="1">
    <location>
        <begin position="1"/>
        <end position="22"/>
    </location>
</feature>
<dbReference type="AlphaFoldDB" id="G4QCZ3"/>
<dbReference type="KEGG" id="tas:TASI_0019"/>
<feature type="chain" id="PRO_5003467301" description="DUF3298 domain-containing protein" evidence="1">
    <location>
        <begin position="23"/>
        <end position="262"/>
    </location>
</feature>
<reference key="1">
    <citation type="submission" date="2011-09" db="EMBL/GenBank/DDBJ databases">
        <title>Genomic characterization of the Taylorella genus.</title>
        <authorList>
            <person name="Hebert L."/>
            <person name="Moumen B."/>
            <person name="Pons N."/>
            <person name="Duquesne F."/>
            <person name="Breuil M.-F."/>
            <person name="Goux D."/>
            <person name="Batto J.-M."/>
            <person name="Renault P."/>
            <person name="Laugier C."/>
            <person name="Petry S."/>
        </authorList>
    </citation>
    <scope>NUCLEOTIDE SEQUENCE</scope>
    <source>
        <strain>MCE3</strain>
    </source>
</reference>
<dbReference type="Proteomes" id="UP000009284">
    <property type="component" value="Chromosome"/>
</dbReference>
<dbReference type="RefSeq" id="WP_014110709.1">
    <property type="nucleotide sequence ID" value="NC_016043.1"/>
</dbReference>
<proteinExistence type="predicted"/>
<dbReference type="Gene3D" id="3.30.565.40">
    <property type="entry name" value="Fervidobacterium nodosum Rt17-B1 like"/>
    <property type="match status" value="1"/>
</dbReference>
<name>G4QCZ3_TAYAM</name>
<keyword evidence="1" id="KW-0732">Signal</keyword>
<dbReference type="EMBL" id="CP003059">
    <property type="protein sequence ID" value="AEP35810.1"/>
    <property type="molecule type" value="Genomic_DNA"/>
</dbReference>
<evidence type="ECO:0000313" key="3">
    <source>
        <dbReference type="EMBL" id="AEP35810.1"/>
    </source>
</evidence>
<gene>
    <name evidence="3" type="ordered locus">TASI_0019</name>
</gene>
<feature type="domain" description="DUF3298" evidence="2">
    <location>
        <begin position="172"/>
        <end position="247"/>
    </location>
</feature>
<dbReference type="InterPro" id="IPR021729">
    <property type="entry name" value="DUF3298"/>
</dbReference>
<protein>
    <recommendedName>
        <fullName evidence="2">DUF3298 domain-containing protein</fullName>
    </recommendedName>
</protein>
<reference evidence="3 4" key="2">
    <citation type="journal article" date="2012" name="PLoS ONE">
        <title>Genomic characterization of the taylorella genus.</title>
        <authorList>
            <person name="Hebert L."/>
            <person name="Moumen B."/>
            <person name="Pons N."/>
            <person name="Duquesne F."/>
            <person name="Breuil M.F."/>
            <person name="Goux D."/>
            <person name="Batto J.M."/>
            <person name="Laugier C."/>
            <person name="Renault P."/>
            <person name="Petry S."/>
        </authorList>
    </citation>
    <scope>NUCLEOTIDE SEQUENCE [LARGE SCALE GENOMIC DNA]</scope>
    <source>
        <strain evidence="3 4">MCE3</strain>
    </source>
</reference>
<dbReference type="Pfam" id="PF11738">
    <property type="entry name" value="DUF3298"/>
    <property type="match status" value="1"/>
</dbReference>
<evidence type="ECO:0000313" key="4">
    <source>
        <dbReference type="Proteomes" id="UP000009284"/>
    </source>
</evidence>
<dbReference type="eggNOG" id="ENOG5032SQ9">
    <property type="taxonomic scope" value="Bacteria"/>
</dbReference>
<evidence type="ECO:0000259" key="2">
    <source>
        <dbReference type="Pfam" id="PF11738"/>
    </source>
</evidence>
<dbReference type="STRING" id="1008459.TASI_0019"/>
<evidence type="ECO:0000256" key="1">
    <source>
        <dbReference type="SAM" id="SignalP"/>
    </source>
</evidence>
<accession>G4QCZ3</accession>
<dbReference type="InterPro" id="IPR037126">
    <property type="entry name" value="PdaC/RsiV-like_sf"/>
</dbReference>
<dbReference type="OrthoDB" id="8610451at2"/>
<keyword evidence="4" id="KW-1185">Reference proteome</keyword>
<sequence>MNILSKLLLLSSLTLTSSFIHAEGYKFVSTLLTTPYELAESDTCAPRCPLLKIYIIDTDYPVVNQAINDYIVDLVDSFNFDDKEDIQYKYDPDNIDALVNDIYDFLKKEDEKFKDFNGYSYVSIETSFLGKHKDVMMYSTVSDSYILGAAHGNSNQKLFNYDTEKKKIISIKDIIKPEAVETVKSIARKNFLKNSSNNKIDPDIARNTEFFLSENFEFNNDGIIFSYNPYELLPYVFGPQRVFLSYDEIKEYLKPEYLPNKS</sequence>
<organism evidence="3 4">
    <name type="scientific">Taylorella asinigenitalis (strain MCE3)</name>
    <dbReference type="NCBI Taxonomy" id="1008459"/>
    <lineage>
        <taxon>Bacteria</taxon>
        <taxon>Pseudomonadati</taxon>
        <taxon>Pseudomonadota</taxon>
        <taxon>Betaproteobacteria</taxon>
        <taxon>Burkholderiales</taxon>
        <taxon>Alcaligenaceae</taxon>
        <taxon>Taylorella</taxon>
    </lineage>
</organism>
<dbReference type="HOGENOM" id="CLU_1061441_0_0_4"/>
<dbReference type="Gene3D" id="3.90.640.20">
    <property type="entry name" value="Heat-shock cognate protein, ATPase"/>
    <property type="match status" value="1"/>
</dbReference>